<evidence type="ECO:0000256" key="4">
    <source>
        <dbReference type="ARBA" id="ARBA00025704"/>
    </source>
</evidence>
<sequence length="386" mass="40578">MRVGIVGAGQLARMLAEAASALGIETVVLAESASEGAAKTATELKIGSPHDRAAMEDLAQSVDVVTFDHELVDLEIIAELESSGVRLSPSSSALLYAVDKAEMRSLLHARGLPCPAFEIIAPGDTSSAKTLGEQFGWPFVIKAARGGYDGKGVFVVQNATEAADVIASLHERNITALIEENVEIVAELAALICRSHDGEIAAWPVVETAQIDGVCREVLIPGSLSEQHRLEGEAIARAVGDVVGVVGIMAVELFVTKDGLLINELAMRPHNSGHWTQDGSVTSQFENHLRAVANLPLGSTEVNARAVASVNIFGTQEGGSLDGFLGAGLKVEGAHIHLYGKESRKGRKLGHVTVCGSNPDDVRNAAWESATALGTEVPHQIGEQIK</sequence>
<dbReference type="Gene3D" id="3.40.50.20">
    <property type="match status" value="1"/>
</dbReference>
<dbReference type="SUPFAM" id="SSF51246">
    <property type="entry name" value="Rudiment single hybrid motif"/>
    <property type="match status" value="1"/>
</dbReference>
<dbReference type="Gene3D" id="3.30.470.20">
    <property type="entry name" value="ATP-grasp fold, B domain"/>
    <property type="match status" value="1"/>
</dbReference>
<dbReference type="EMBL" id="CAFABE010000055">
    <property type="protein sequence ID" value="CAB4830888.1"/>
    <property type="molecule type" value="Genomic_DNA"/>
</dbReference>
<evidence type="ECO:0000256" key="3">
    <source>
        <dbReference type="ARBA" id="ARBA00022840"/>
    </source>
</evidence>
<dbReference type="InterPro" id="IPR016185">
    <property type="entry name" value="PreATP-grasp_dom_sf"/>
</dbReference>
<dbReference type="InterPro" id="IPR040686">
    <property type="entry name" value="PurK_C"/>
</dbReference>
<keyword evidence="1" id="KW-0547">Nucleotide-binding</keyword>
<dbReference type="GO" id="GO:0004638">
    <property type="term" value="F:phosphoribosylaminoimidazole carboxylase activity"/>
    <property type="evidence" value="ECO:0007669"/>
    <property type="project" value="InterPro"/>
</dbReference>
<dbReference type="InterPro" id="IPR011054">
    <property type="entry name" value="Rudment_hybrid_motif"/>
</dbReference>
<evidence type="ECO:0000256" key="1">
    <source>
        <dbReference type="ARBA" id="ARBA00022741"/>
    </source>
</evidence>
<protein>
    <submittedName>
        <fullName evidence="8">Unannotated protein</fullName>
    </submittedName>
</protein>
<dbReference type="GO" id="GO:0005829">
    <property type="term" value="C:cytosol"/>
    <property type="evidence" value="ECO:0007669"/>
    <property type="project" value="TreeGrafter"/>
</dbReference>
<dbReference type="InterPro" id="IPR013815">
    <property type="entry name" value="ATP_grasp_subdomain_1"/>
</dbReference>
<evidence type="ECO:0000313" key="7">
    <source>
        <dbReference type="EMBL" id="CAB4862803.1"/>
    </source>
</evidence>
<dbReference type="InterPro" id="IPR054350">
    <property type="entry name" value="PurT/PurK_preATP-grasp"/>
</dbReference>
<dbReference type="PANTHER" id="PTHR11609:SF5">
    <property type="entry name" value="PHOSPHORIBOSYLAMINOIMIDAZOLE CARBOXYLASE"/>
    <property type="match status" value="1"/>
</dbReference>
<accession>A0A6J7RQI9</accession>
<dbReference type="AlphaFoldDB" id="A0A6J7RQI9"/>
<dbReference type="InterPro" id="IPR011761">
    <property type="entry name" value="ATP-grasp"/>
</dbReference>
<dbReference type="NCBIfam" id="TIGR01161">
    <property type="entry name" value="purK"/>
    <property type="match status" value="1"/>
</dbReference>
<organism evidence="8">
    <name type="scientific">freshwater metagenome</name>
    <dbReference type="NCBI Taxonomy" id="449393"/>
    <lineage>
        <taxon>unclassified sequences</taxon>
        <taxon>metagenomes</taxon>
        <taxon>ecological metagenomes</taxon>
    </lineage>
</organism>
<evidence type="ECO:0000259" key="5">
    <source>
        <dbReference type="PROSITE" id="PS50975"/>
    </source>
</evidence>
<dbReference type="GO" id="GO:0005524">
    <property type="term" value="F:ATP binding"/>
    <property type="evidence" value="ECO:0007669"/>
    <property type="project" value="UniProtKB-KW"/>
</dbReference>
<keyword evidence="3" id="KW-0067">ATP-binding</keyword>
<evidence type="ECO:0000313" key="6">
    <source>
        <dbReference type="EMBL" id="CAB4830888.1"/>
    </source>
</evidence>
<dbReference type="Pfam" id="PF02222">
    <property type="entry name" value="ATP-grasp"/>
    <property type="match status" value="1"/>
</dbReference>
<dbReference type="PANTHER" id="PTHR11609">
    <property type="entry name" value="PURINE BIOSYNTHESIS PROTEIN 6/7, PUR6/7"/>
    <property type="match status" value="1"/>
</dbReference>
<gene>
    <name evidence="6" type="ORF">UFOPK3164_01162</name>
    <name evidence="7" type="ORF">UFOPK3427_00297</name>
    <name evidence="8" type="ORF">UFOPK4112_01657</name>
</gene>
<dbReference type="Gene3D" id="3.30.1490.20">
    <property type="entry name" value="ATP-grasp fold, A domain"/>
    <property type="match status" value="1"/>
</dbReference>
<name>A0A6J7RQI9_9ZZZZ</name>
<evidence type="ECO:0000256" key="2">
    <source>
        <dbReference type="ARBA" id="ARBA00022755"/>
    </source>
</evidence>
<evidence type="ECO:0000313" key="8">
    <source>
        <dbReference type="EMBL" id="CAB5031105.1"/>
    </source>
</evidence>
<dbReference type="PROSITE" id="PS50975">
    <property type="entry name" value="ATP_GRASP"/>
    <property type="match status" value="1"/>
</dbReference>
<reference evidence="8" key="1">
    <citation type="submission" date="2020-05" db="EMBL/GenBank/DDBJ databases">
        <authorList>
            <person name="Chiriac C."/>
            <person name="Salcher M."/>
            <person name="Ghai R."/>
            <person name="Kavagutti S V."/>
        </authorList>
    </citation>
    <scope>NUCLEOTIDE SEQUENCE</scope>
</reference>
<dbReference type="GO" id="GO:0046872">
    <property type="term" value="F:metal ion binding"/>
    <property type="evidence" value="ECO:0007669"/>
    <property type="project" value="InterPro"/>
</dbReference>
<dbReference type="SUPFAM" id="SSF52440">
    <property type="entry name" value="PreATP-grasp domain"/>
    <property type="match status" value="1"/>
</dbReference>
<dbReference type="InterPro" id="IPR005875">
    <property type="entry name" value="PurK"/>
</dbReference>
<dbReference type="InterPro" id="IPR003135">
    <property type="entry name" value="ATP-grasp_carboxylate-amine"/>
</dbReference>
<dbReference type="NCBIfam" id="NF004680">
    <property type="entry name" value="PRK06019.1-6"/>
    <property type="match status" value="1"/>
</dbReference>
<dbReference type="Pfam" id="PF17769">
    <property type="entry name" value="PurK_C"/>
    <property type="match status" value="1"/>
</dbReference>
<feature type="domain" description="ATP-grasp" evidence="5">
    <location>
        <begin position="104"/>
        <end position="293"/>
    </location>
</feature>
<proteinExistence type="inferred from homology"/>
<dbReference type="HAMAP" id="MF_01928">
    <property type="entry name" value="PurK"/>
    <property type="match status" value="1"/>
</dbReference>
<dbReference type="SUPFAM" id="SSF56059">
    <property type="entry name" value="Glutathione synthetase ATP-binding domain-like"/>
    <property type="match status" value="1"/>
</dbReference>
<dbReference type="Pfam" id="PF22660">
    <property type="entry name" value="RS_preATP-grasp-like"/>
    <property type="match status" value="1"/>
</dbReference>
<comment type="pathway">
    <text evidence="4">Purine metabolism.</text>
</comment>
<keyword evidence="2" id="KW-0658">Purine biosynthesis</keyword>
<dbReference type="GO" id="GO:0006189">
    <property type="term" value="P:'de novo' IMP biosynthetic process"/>
    <property type="evidence" value="ECO:0007669"/>
    <property type="project" value="InterPro"/>
</dbReference>
<dbReference type="EMBL" id="CAFBLT010000001">
    <property type="protein sequence ID" value="CAB4862803.1"/>
    <property type="molecule type" value="Genomic_DNA"/>
</dbReference>
<dbReference type="NCBIfam" id="NF004679">
    <property type="entry name" value="PRK06019.1-5"/>
    <property type="match status" value="1"/>
</dbReference>
<dbReference type="EMBL" id="CAFBPM010000023">
    <property type="protein sequence ID" value="CAB5031105.1"/>
    <property type="molecule type" value="Genomic_DNA"/>
</dbReference>